<feature type="coiled-coil region" evidence="2">
    <location>
        <begin position="216"/>
        <end position="243"/>
    </location>
</feature>
<keyword evidence="1 2" id="KW-0175">Coiled coil</keyword>
<dbReference type="GO" id="GO:0005856">
    <property type="term" value="C:cytoskeleton"/>
    <property type="evidence" value="ECO:0007669"/>
    <property type="project" value="UniProtKB-ARBA"/>
</dbReference>
<accession>A0AAJ7X5I9</accession>
<protein>
    <submittedName>
        <fullName evidence="6">Cilia- and flagella-associated protein 100 isoform X2</fullName>
    </submittedName>
</protein>
<feature type="compositionally biased region" description="Gly residues" evidence="3">
    <location>
        <begin position="486"/>
        <end position="495"/>
    </location>
</feature>
<feature type="region of interest" description="Disordered" evidence="3">
    <location>
        <begin position="516"/>
        <end position="538"/>
    </location>
</feature>
<feature type="region of interest" description="Disordered" evidence="3">
    <location>
        <begin position="410"/>
        <end position="501"/>
    </location>
</feature>
<keyword evidence="5" id="KW-1185">Reference proteome</keyword>
<dbReference type="RefSeq" id="XP_032822304.1">
    <property type="nucleotide sequence ID" value="XM_032966413.1"/>
</dbReference>
<feature type="compositionally biased region" description="Basic residues" evidence="3">
    <location>
        <begin position="264"/>
        <end position="273"/>
    </location>
</feature>
<feature type="region of interest" description="Disordered" evidence="3">
    <location>
        <begin position="1"/>
        <end position="130"/>
    </location>
</feature>
<dbReference type="Proteomes" id="UP001318040">
    <property type="component" value="Chromosome 36"/>
</dbReference>
<feature type="domain" description="DUF4200" evidence="4">
    <location>
        <begin position="142"/>
        <end position="259"/>
    </location>
</feature>
<sequence>MSSGRPSRRSAPGEKERAVRVKAGGTGAPSPRGNPFRIPPDVDVLQLRARERERANQERENARGLRVQDKSTFASRVRANQARSRHGGPLHDAGEEEEEGDDAEQGSKLQKGSGASSLGKDPAWTLALTRDRQVEKEGLSEFVSRKREMFLVQYGLSVKREEMRALEQQGAREERALEQAERFLEDDAAMFDEFLKQNDRSAVEAIRVAEMEMKARMEQVAEIKKLTAQIVSAKSEIARQEDLLQEYRLYKRFLEGLAPPEWHQRRRERKRAARAIAAPGEGAVETEGTSPCKPENSKGDGGSSNASQDNSDDSEGEFELPLSSPQELLDLFTELEEQNLSLIQNSQDMEQSLEEARQNIASTNQRLNKETETLNIQVQELRAAIAREEERASDLELRANVFSLGELRQEEQGPRIRTCCPPSARPASHALSSSPLAPSASTAAGTSAGGTQRQGVRRVPGMCGHQRGESGNTADAHERGEPPRGAAGGAGGDATGAGAQCRACQAQGATLAYAGGEGPAAEAAPGGATAPGAGASAG</sequence>
<keyword evidence="6" id="KW-0966">Cell projection</keyword>
<evidence type="ECO:0000313" key="5">
    <source>
        <dbReference type="Proteomes" id="UP001318040"/>
    </source>
</evidence>
<dbReference type="GeneID" id="116949284"/>
<dbReference type="Pfam" id="PF13863">
    <property type="entry name" value="DUF4200"/>
    <property type="match status" value="1"/>
</dbReference>
<evidence type="ECO:0000313" key="6">
    <source>
        <dbReference type="RefSeq" id="XP_032822304.1"/>
    </source>
</evidence>
<dbReference type="CTD" id="348807"/>
<evidence type="ECO:0000256" key="2">
    <source>
        <dbReference type="SAM" id="Coils"/>
    </source>
</evidence>
<dbReference type="InterPro" id="IPR025252">
    <property type="entry name" value="DUF4200"/>
</dbReference>
<feature type="compositionally biased region" description="Low complexity" evidence="3">
    <location>
        <begin position="274"/>
        <end position="283"/>
    </location>
</feature>
<feature type="compositionally biased region" description="Low complexity" evidence="3">
    <location>
        <begin position="421"/>
        <end position="451"/>
    </location>
</feature>
<evidence type="ECO:0000259" key="4">
    <source>
        <dbReference type="Pfam" id="PF13863"/>
    </source>
</evidence>
<keyword evidence="6" id="KW-0969">Cilium</keyword>
<feature type="compositionally biased region" description="Polar residues" evidence="3">
    <location>
        <begin position="107"/>
        <end position="116"/>
    </location>
</feature>
<evidence type="ECO:0000256" key="3">
    <source>
        <dbReference type="SAM" id="MobiDB-lite"/>
    </source>
</evidence>
<feature type="region of interest" description="Disordered" evidence="3">
    <location>
        <begin position="263"/>
        <end position="320"/>
    </location>
</feature>
<dbReference type="PANTHER" id="PTHR21683:SF3">
    <property type="entry name" value="CILIA AND FLAGELLA ASSOCIATED PROTEIN 100"/>
    <property type="match status" value="1"/>
</dbReference>
<dbReference type="PANTHER" id="PTHR21683">
    <property type="entry name" value="COILED-COIL DOMAIN-CONTAINING PROTEIN 42 LIKE-2-LIKE-RELATED"/>
    <property type="match status" value="1"/>
</dbReference>
<name>A0AAJ7X5I9_PETMA</name>
<feature type="compositionally biased region" description="Acidic residues" evidence="3">
    <location>
        <begin position="94"/>
        <end position="104"/>
    </location>
</feature>
<organism evidence="5 6">
    <name type="scientific">Petromyzon marinus</name>
    <name type="common">Sea lamprey</name>
    <dbReference type="NCBI Taxonomy" id="7757"/>
    <lineage>
        <taxon>Eukaryota</taxon>
        <taxon>Metazoa</taxon>
        <taxon>Chordata</taxon>
        <taxon>Craniata</taxon>
        <taxon>Vertebrata</taxon>
        <taxon>Cyclostomata</taxon>
        <taxon>Hyperoartia</taxon>
        <taxon>Petromyzontiformes</taxon>
        <taxon>Petromyzontidae</taxon>
        <taxon>Petromyzon</taxon>
    </lineage>
</organism>
<gene>
    <name evidence="6" type="primary">CFAP100</name>
</gene>
<keyword evidence="6" id="KW-0282">Flagellum</keyword>
<feature type="coiled-coil region" evidence="2">
    <location>
        <begin position="339"/>
        <end position="398"/>
    </location>
</feature>
<evidence type="ECO:0000256" key="1">
    <source>
        <dbReference type="ARBA" id="ARBA00023054"/>
    </source>
</evidence>
<dbReference type="AlphaFoldDB" id="A0AAJ7X5I9"/>
<dbReference type="InterPro" id="IPR051147">
    <property type="entry name" value="CFAP_domain-containing"/>
</dbReference>
<proteinExistence type="predicted"/>
<feature type="coiled-coil region" evidence="2">
    <location>
        <begin position="156"/>
        <end position="183"/>
    </location>
</feature>
<reference evidence="6" key="1">
    <citation type="submission" date="2025-08" db="UniProtKB">
        <authorList>
            <consortium name="RefSeq"/>
        </authorList>
    </citation>
    <scope>IDENTIFICATION</scope>
    <source>
        <tissue evidence="6">Sperm</tissue>
    </source>
</reference>
<feature type="compositionally biased region" description="Basic and acidic residues" evidence="3">
    <location>
        <begin position="48"/>
        <end position="69"/>
    </location>
</feature>